<proteinExistence type="predicted"/>
<dbReference type="Gramene" id="ESQ39341">
    <property type="protein sequence ID" value="ESQ39341"/>
    <property type="gene ID" value="EUTSA_v10001423mg"/>
</dbReference>
<dbReference type="PANTHER" id="PTHR31293">
    <property type="entry name" value="RNI-LIKE SUPERFAMILY PROTEIN"/>
    <property type="match status" value="1"/>
</dbReference>
<dbReference type="SMART" id="SM00579">
    <property type="entry name" value="FBD"/>
    <property type="match status" value="1"/>
</dbReference>
<dbReference type="SMART" id="SM00256">
    <property type="entry name" value="FBOX"/>
    <property type="match status" value="1"/>
</dbReference>
<feature type="domain" description="F-box" evidence="1">
    <location>
        <begin position="15"/>
        <end position="62"/>
    </location>
</feature>
<evidence type="ECO:0000313" key="2">
    <source>
        <dbReference type="EMBL" id="ESQ39341.1"/>
    </source>
</evidence>
<dbReference type="Gene3D" id="3.80.10.10">
    <property type="entry name" value="Ribonuclease Inhibitor"/>
    <property type="match status" value="1"/>
</dbReference>
<dbReference type="InterPro" id="IPR006566">
    <property type="entry name" value="FBD"/>
</dbReference>
<organism evidence="2 3">
    <name type="scientific">Eutrema salsugineum</name>
    <name type="common">Saltwater cress</name>
    <name type="synonym">Sisymbrium salsugineum</name>
    <dbReference type="NCBI Taxonomy" id="72664"/>
    <lineage>
        <taxon>Eukaryota</taxon>
        <taxon>Viridiplantae</taxon>
        <taxon>Streptophyta</taxon>
        <taxon>Embryophyta</taxon>
        <taxon>Tracheophyta</taxon>
        <taxon>Spermatophyta</taxon>
        <taxon>Magnoliopsida</taxon>
        <taxon>eudicotyledons</taxon>
        <taxon>Gunneridae</taxon>
        <taxon>Pentapetalae</taxon>
        <taxon>rosids</taxon>
        <taxon>malvids</taxon>
        <taxon>Brassicales</taxon>
        <taxon>Brassicaceae</taxon>
        <taxon>Eutremeae</taxon>
        <taxon>Eutrema</taxon>
    </lineage>
</organism>
<dbReference type="SUPFAM" id="SSF52058">
    <property type="entry name" value="L domain-like"/>
    <property type="match status" value="1"/>
</dbReference>
<dbReference type="Proteomes" id="UP000030689">
    <property type="component" value="Unassembled WGS sequence"/>
</dbReference>
<name>V4N2C9_EUTSA</name>
<dbReference type="AlphaFoldDB" id="V4N2C9"/>
<accession>V4N2C9</accession>
<sequence length="490" mass="55636">MKAQKVGSSCSRDAINNINSLPDEILAQILSFLPTKRAVSTCILSKRWRNLFPLMNHLFASQNDLYFDDSDLLHPENHYLDDSVIMTEYLRLRLGERRELCLVCHCKGEEIKIMSEKDDVHRGFGDFVDKALSGRMSIKKLTLKCLSGSISVALINKWTRIALDRGLVDLDLRIRTTGSYEEVALLSSNAVFTNNTLVKLTLGIEVNHLEMSLPKVFLPVLKSLFLHGILLRCHDLCLNMLPGCPTLEELSLEYYPSKLRIDELEMTELSISHNTLKRLTFHYNSCCALSPVTQFNTPSLVYLDFSGFALHYKSVSYFLDSLVEAKLDVDMPRECIHLCRPSMIINWMSNVKNLSLSSTSVKLIYSSGTEFPYLVNLVKLSLESNTSHGWQVLPSLLNKSPKLETLVLKGLHCVRNEGVHIDPSQVKMLEMYGFRGNGGEFSQSKCFLRQMQSLQVMKVEIDADDNKRLQLISDLLALPDHSSKCRIQFF</sequence>
<dbReference type="InterPro" id="IPR001810">
    <property type="entry name" value="F-box_dom"/>
</dbReference>
<dbReference type="InterPro" id="IPR053781">
    <property type="entry name" value="F-box_AtFBL13-like"/>
</dbReference>
<dbReference type="InterPro" id="IPR032675">
    <property type="entry name" value="LRR_dom_sf"/>
</dbReference>
<gene>
    <name evidence="2" type="ORF">EUTSA_v10001423mg</name>
</gene>
<dbReference type="Gene3D" id="1.20.1280.50">
    <property type="match status" value="1"/>
</dbReference>
<dbReference type="KEGG" id="eus:EUTSA_v10001423mg"/>
<evidence type="ECO:0000313" key="3">
    <source>
        <dbReference type="Proteomes" id="UP000030689"/>
    </source>
</evidence>
<dbReference type="SUPFAM" id="SSF81383">
    <property type="entry name" value="F-box domain"/>
    <property type="match status" value="1"/>
</dbReference>
<dbReference type="InterPro" id="IPR055411">
    <property type="entry name" value="LRR_FXL15/At3g58940/PEG3-like"/>
</dbReference>
<dbReference type="CDD" id="cd22160">
    <property type="entry name" value="F-box_AtFBL13-like"/>
    <property type="match status" value="1"/>
</dbReference>
<dbReference type="Pfam" id="PF00646">
    <property type="entry name" value="F-box"/>
    <property type="match status" value="1"/>
</dbReference>
<dbReference type="EMBL" id="KI517481">
    <property type="protein sequence ID" value="ESQ39341.1"/>
    <property type="molecule type" value="Genomic_DNA"/>
</dbReference>
<dbReference type="PROSITE" id="PS50181">
    <property type="entry name" value="FBOX"/>
    <property type="match status" value="1"/>
</dbReference>
<dbReference type="OMA" id="RHECNTH"/>
<dbReference type="InterPro" id="IPR036047">
    <property type="entry name" value="F-box-like_dom_sf"/>
</dbReference>
<evidence type="ECO:0000259" key="1">
    <source>
        <dbReference type="PROSITE" id="PS50181"/>
    </source>
</evidence>
<keyword evidence="3" id="KW-1185">Reference proteome</keyword>
<dbReference type="InterPro" id="IPR055294">
    <property type="entry name" value="FBL60-like"/>
</dbReference>
<dbReference type="PANTHER" id="PTHR31293:SF22">
    <property type="entry name" value="BNAC06G06520D PROTEIN"/>
    <property type="match status" value="1"/>
</dbReference>
<dbReference type="Pfam" id="PF24758">
    <property type="entry name" value="LRR_At5g56370"/>
    <property type="match status" value="1"/>
</dbReference>
<reference evidence="2 3" key="1">
    <citation type="journal article" date="2013" name="Front. Plant Sci.">
        <title>The Reference Genome of the Halophytic Plant Eutrema salsugineum.</title>
        <authorList>
            <person name="Yang R."/>
            <person name="Jarvis D.E."/>
            <person name="Chen H."/>
            <person name="Beilstein M.A."/>
            <person name="Grimwood J."/>
            <person name="Jenkins J."/>
            <person name="Shu S."/>
            <person name="Prochnik S."/>
            <person name="Xin M."/>
            <person name="Ma C."/>
            <person name="Schmutz J."/>
            <person name="Wing R.A."/>
            <person name="Mitchell-Olds T."/>
            <person name="Schumaker K.S."/>
            <person name="Wang X."/>
        </authorList>
    </citation>
    <scope>NUCLEOTIDE SEQUENCE [LARGE SCALE GENOMIC DNA]</scope>
</reference>
<protein>
    <recommendedName>
        <fullName evidence="1">F-box domain-containing protein</fullName>
    </recommendedName>
</protein>